<dbReference type="Proteomes" id="UP000694843">
    <property type="component" value="Unplaced"/>
</dbReference>
<evidence type="ECO:0000256" key="1">
    <source>
        <dbReference type="ARBA" id="ARBA00023002"/>
    </source>
</evidence>
<dbReference type="Pfam" id="PF00106">
    <property type="entry name" value="adh_short"/>
    <property type="match status" value="1"/>
</dbReference>
<dbReference type="AlphaFoldDB" id="A0A8B7NDM6"/>
<reference evidence="5" key="1">
    <citation type="submission" date="2025-08" db="UniProtKB">
        <authorList>
            <consortium name="RefSeq"/>
        </authorList>
    </citation>
    <scope>IDENTIFICATION</scope>
    <source>
        <tissue evidence="5">Whole organism</tissue>
    </source>
</reference>
<dbReference type="PRINTS" id="PR00081">
    <property type="entry name" value="GDHRDH"/>
</dbReference>
<protein>
    <submittedName>
        <fullName evidence="5">D-beta-hydroxybutyrate dehydrogenase, mitochondrial-like</fullName>
    </submittedName>
</protein>
<evidence type="ECO:0000256" key="3">
    <source>
        <dbReference type="SAM" id="Phobius"/>
    </source>
</evidence>
<keyword evidence="4" id="KW-1185">Reference proteome</keyword>
<dbReference type="InterPro" id="IPR036291">
    <property type="entry name" value="NAD(P)-bd_dom_sf"/>
</dbReference>
<dbReference type="Gene3D" id="3.40.50.720">
    <property type="entry name" value="NAD(P)-binding Rossmann-like Domain"/>
    <property type="match status" value="1"/>
</dbReference>
<evidence type="ECO:0000256" key="2">
    <source>
        <dbReference type="RuleBase" id="RU000363"/>
    </source>
</evidence>
<dbReference type="PANTHER" id="PTHR43313">
    <property type="entry name" value="SHORT-CHAIN DEHYDROGENASE/REDUCTASE FAMILY 9C"/>
    <property type="match status" value="1"/>
</dbReference>
<dbReference type="RefSeq" id="XP_018011601.1">
    <property type="nucleotide sequence ID" value="XM_018156112.2"/>
</dbReference>
<dbReference type="GO" id="GO:0016491">
    <property type="term" value="F:oxidoreductase activity"/>
    <property type="evidence" value="ECO:0007669"/>
    <property type="project" value="UniProtKB-KW"/>
</dbReference>
<dbReference type="InterPro" id="IPR020904">
    <property type="entry name" value="Sc_DH/Rdtase_CS"/>
</dbReference>
<evidence type="ECO:0000313" key="4">
    <source>
        <dbReference type="Proteomes" id="UP000694843"/>
    </source>
</evidence>
<dbReference type="OrthoDB" id="2102561at2759"/>
<dbReference type="GO" id="GO:0008202">
    <property type="term" value="P:steroid metabolic process"/>
    <property type="evidence" value="ECO:0007669"/>
    <property type="project" value="TreeGrafter"/>
</dbReference>
<dbReference type="PANTHER" id="PTHR43313:SF36">
    <property type="entry name" value="D-BETA-HYDROXYBUTYRATE DEHYDROGENASE, MITOCHONDRIAL"/>
    <property type="match status" value="1"/>
</dbReference>
<dbReference type="PROSITE" id="PS00061">
    <property type="entry name" value="ADH_SHORT"/>
    <property type="match status" value="1"/>
</dbReference>
<dbReference type="GeneID" id="108668856"/>
<dbReference type="SUPFAM" id="SSF51735">
    <property type="entry name" value="NAD(P)-binding Rossmann-fold domains"/>
    <property type="match status" value="1"/>
</dbReference>
<sequence length="342" mass="37507">MSDDKESPEQEHAEDSVESLQQPLLTLDRIFMLLLFALLSMLLDWVLDLVDVDNSELLGIVIWIAAAGVFLGMSSKRLPAAGKAVLITGCDSGIGLQLAQYLHKGGLRVFALCLMDGEGAKTLRALKSDRLHVILGDVTKPEELKKARTTVQELLPEGEGLWGVVNNAGIAAFGDVEWLPLSTYRKIYEVNVVGTIAATQAFLPLVRRAKGRIVNVASMLGRMGVPMRSPYVASKFAVEGLSDCLSCSGTNIFTEESVQKSADEMWANMSEEVKSDYGEELLELILSTDLTPVLQAFAGALLDAVPQARYQPMDLYYKTRVFVASHCPEWLYDNIYVGCLNK</sequence>
<feature type="transmembrane region" description="Helical" evidence="3">
    <location>
        <begin position="30"/>
        <end position="50"/>
    </location>
</feature>
<proteinExistence type="inferred from homology"/>
<keyword evidence="3" id="KW-0812">Transmembrane</keyword>
<evidence type="ECO:0000313" key="5">
    <source>
        <dbReference type="RefSeq" id="XP_018011601.1"/>
    </source>
</evidence>
<comment type="similarity">
    <text evidence="2">Belongs to the short-chain dehydrogenases/reductases (SDR) family.</text>
</comment>
<keyword evidence="1" id="KW-0560">Oxidoreductase</keyword>
<dbReference type="KEGG" id="hazt:108668856"/>
<keyword evidence="3" id="KW-1133">Transmembrane helix</keyword>
<feature type="transmembrane region" description="Helical" evidence="3">
    <location>
        <begin position="56"/>
        <end position="73"/>
    </location>
</feature>
<organism evidence="4 5">
    <name type="scientific">Hyalella azteca</name>
    <name type="common">Amphipod</name>
    <dbReference type="NCBI Taxonomy" id="294128"/>
    <lineage>
        <taxon>Eukaryota</taxon>
        <taxon>Metazoa</taxon>
        <taxon>Ecdysozoa</taxon>
        <taxon>Arthropoda</taxon>
        <taxon>Crustacea</taxon>
        <taxon>Multicrustacea</taxon>
        <taxon>Malacostraca</taxon>
        <taxon>Eumalacostraca</taxon>
        <taxon>Peracarida</taxon>
        <taxon>Amphipoda</taxon>
        <taxon>Senticaudata</taxon>
        <taxon>Talitrida</taxon>
        <taxon>Talitroidea</taxon>
        <taxon>Hyalellidae</taxon>
        <taxon>Hyalella</taxon>
    </lineage>
</organism>
<gene>
    <name evidence="5" type="primary">LOC108668856</name>
</gene>
<accession>A0A8B7NDM6</accession>
<name>A0A8B7NDM6_HYAAZ</name>
<dbReference type="PRINTS" id="PR00080">
    <property type="entry name" value="SDRFAMILY"/>
</dbReference>
<keyword evidence="3" id="KW-0472">Membrane</keyword>
<dbReference type="InterPro" id="IPR002347">
    <property type="entry name" value="SDR_fam"/>
</dbReference>